<protein>
    <submittedName>
        <fullName evidence="2">SPRY-domain-containing protein</fullName>
    </submittedName>
</protein>
<accession>A0A8H4AR27</accession>
<comment type="caution">
    <text evidence="2">The sequence shown here is derived from an EMBL/GenBank/DDBJ whole genome shotgun (WGS) entry which is preliminary data.</text>
</comment>
<dbReference type="AlphaFoldDB" id="A0A8H4AR27"/>
<dbReference type="SUPFAM" id="SSF49899">
    <property type="entry name" value="Concanavalin A-like lectins/glucanases"/>
    <property type="match status" value="1"/>
</dbReference>
<reference evidence="2 3" key="1">
    <citation type="journal article" date="2019" name="Environ. Microbiol.">
        <title>At the nexus of three kingdoms: the genome of the mycorrhizal fungus Gigaspora margarita provides insights into plant, endobacterial and fungal interactions.</title>
        <authorList>
            <person name="Venice F."/>
            <person name="Ghignone S."/>
            <person name="Salvioli di Fossalunga A."/>
            <person name="Amselem J."/>
            <person name="Novero M."/>
            <person name="Xianan X."/>
            <person name="Sedzielewska Toro K."/>
            <person name="Morin E."/>
            <person name="Lipzen A."/>
            <person name="Grigoriev I.V."/>
            <person name="Henrissat B."/>
            <person name="Martin F.M."/>
            <person name="Bonfante P."/>
        </authorList>
    </citation>
    <scope>NUCLEOTIDE SEQUENCE [LARGE SCALE GENOMIC DNA]</scope>
    <source>
        <strain evidence="2 3">BEG34</strain>
    </source>
</reference>
<name>A0A8H4AR27_GIGMA</name>
<dbReference type="InterPro" id="IPR003877">
    <property type="entry name" value="SPRY_dom"/>
</dbReference>
<organism evidence="2 3">
    <name type="scientific">Gigaspora margarita</name>
    <dbReference type="NCBI Taxonomy" id="4874"/>
    <lineage>
        <taxon>Eukaryota</taxon>
        <taxon>Fungi</taxon>
        <taxon>Fungi incertae sedis</taxon>
        <taxon>Mucoromycota</taxon>
        <taxon>Glomeromycotina</taxon>
        <taxon>Glomeromycetes</taxon>
        <taxon>Diversisporales</taxon>
        <taxon>Gigasporaceae</taxon>
        <taxon>Gigaspora</taxon>
    </lineage>
</organism>
<dbReference type="EMBL" id="WTPW01000315">
    <property type="protein sequence ID" value="KAF0523982.1"/>
    <property type="molecule type" value="Genomic_DNA"/>
</dbReference>
<evidence type="ECO:0000313" key="2">
    <source>
        <dbReference type="EMBL" id="KAF0523982.1"/>
    </source>
</evidence>
<sequence length="260" mass="29830">MNLPNAWNINDISDVLNVDSDGLILECTGESGPTTIRMNYPIYPKCGIFYFEIRINKGTNGLIGIGFCTKTVDTNIYLDGTMNPGTVFYTKNGVNLGIAFRDLEDVIYPCVGLQSQNCSVEVIFSRKKFKYTAITDDDIANELLRKKWLETLDFPNNKAINQQQYNLLDSIFDPNNVHLLEYQGKINFIMVKEVIRERKLKSEEQDLRVLGLRIQLEEMLMEQEGLAELSGAQLKEIWKRKKQEEIDEVQKKLQSLENGM</sequence>
<dbReference type="OrthoDB" id="195558at2759"/>
<dbReference type="Gene3D" id="2.60.120.920">
    <property type="match status" value="2"/>
</dbReference>
<dbReference type="Pfam" id="PF00622">
    <property type="entry name" value="SPRY"/>
    <property type="match status" value="1"/>
</dbReference>
<gene>
    <name evidence="2" type="ORF">F8M41_015177</name>
</gene>
<dbReference type="InterPro" id="IPR013320">
    <property type="entry name" value="ConA-like_dom_sf"/>
</dbReference>
<dbReference type="InterPro" id="IPR043136">
    <property type="entry name" value="B30.2/SPRY_sf"/>
</dbReference>
<evidence type="ECO:0000313" key="3">
    <source>
        <dbReference type="Proteomes" id="UP000439903"/>
    </source>
</evidence>
<feature type="domain" description="SPRY" evidence="1">
    <location>
        <begin position="82"/>
        <end position="126"/>
    </location>
</feature>
<evidence type="ECO:0000259" key="1">
    <source>
        <dbReference type="Pfam" id="PF00622"/>
    </source>
</evidence>
<proteinExistence type="predicted"/>
<dbReference type="Proteomes" id="UP000439903">
    <property type="component" value="Unassembled WGS sequence"/>
</dbReference>
<keyword evidence="3" id="KW-1185">Reference proteome</keyword>